<evidence type="ECO:0000313" key="2">
    <source>
        <dbReference type="Proteomes" id="UP001595840"/>
    </source>
</evidence>
<evidence type="ECO:0000313" key="1">
    <source>
        <dbReference type="EMBL" id="MFC4362749.1"/>
    </source>
</evidence>
<dbReference type="Gene3D" id="1.20.58.320">
    <property type="entry name" value="TPR-like"/>
    <property type="match status" value="1"/>
</dbReference>
<reference evidence="2" key="1">
    <citation type="journal article" date="2019" name="Int. J. Syst. Evol. Microbiol.">
        <title>The Global Catalogue of Microorganisms (GCM) 10K type strain sequencing project: providing services to taxonomists for standard genome sequencing and annotation.</title>
        <authorList>
            <consortium name="The Broad Institute Genomics Platform"/>
            <consortium name="The Broad Institute Genome Sequencing Center for Infectious Disease"/>
            <person name="Wu L."/>
            <person name="Ma J."/>
        </authorList>
    </citation>
    <scope>NUCLEOTIDE SEQUENCE [LARGE SCALE GENOMIC DNA]</scope>
    <source>
        <strain evidence="2">CECT 8570</strain>
    </source>
</reference>
<proteinExistence type="predicted"/>
<protein>
    <submittedName>
        <fullName evidence="1">DUF924 family protein</fullName>
    </submittedName>
</protein>
<accession>A0ABV8V4A3</accession>
<dbReference type="Gene3D" id="1.25.40.10">
    <property type="entry name" value="Tetratricopeptide repeat domain"/>
    <property type="match status" value="1"/>
</dbReference>
<sequence length="181" mass="20773">MMVEANTILQFWFEEITPKDWWRKSADFDADIRQRFEPVLLAARRGELNHWCESAAGCLALIIVLDQFSRNIYRDQTEAFAADGQALAVAQSAVARGFDQRLVNAQRHFLYMPYMHSEDASIHVEAVKLFASLDGDNPEDFELRHKAIIDRFGRYPHRNKILGRPSTAEELAFLQEPGSAF</sequence>
<dbReference type="Proteomes" id="UP001595840">
    <property type="component" value="Unassembled WGS sequence"/>
</dbReference>
<comment type="caution">
    <text evidence="1">The sequence shown here is derived from an EMBL/GenBank/DDBJ whole genome shotgun (WGS) entry which is preliminary data.</text>
</comment>
<dbReference type="InterPro" id="IPR010323">
    <property type="entry name" value="DUF924"/>
</dbReference>
<dbReference type="SUPFAM" id="SSF48452">
    <property type="entry name" value="TPR-like"/>
    <property type="match status" value="1"/>
</dbReference>
<organism evidence="1 2">
    <name type="scientific">Simiduia curdlanivorans</name>
    <dbReference type="NCBI Taxonomy" id="1492769"/>
    <lineage>
        <taxon>Bacteria</taxon>
        <taxon>Pseudomonadati</taxon>
        <taxon>Pseudomonadota</taxon>
        <taxon>Gammaproteobacteria</taxon>
        <taxon>Cellvibrionales</taxon>
        <taxon>Cellvibrionaceae</taxon>
        <taxon>Simiduia</taxon>
    </lineage>
</organism>
<dbReference type="InterPro" id="IPR011990">
    <property type="entry name" value="TPR-like_helical_dom_sf"/>
</dbReference>
<dbReference type="Pfam" id="PF06041">
    <property type="entry name" value="DUF924"/>
    <property type="match status" value="1"/>
</dbReference>
<keyword evidence="2" id="KW-1185">Reference proteome</keyword>
<name>A0ABV8V4A3_9GAMM</name>
<gene>
    <name evidence="1" type="ORF">ACFOX3_10565</name>
</gene>
<dbReference type="EMBL" id="JBHSCX010000009">
    <property type="protein sequence ID" value="MFC4362749.1"/>
    <property type="molecule type" value="Genomic_DNA"/>
</dbReference>